<sequence length="94" mass="10788">MEGKIWGSVQESIWLTSFSLEGERRELGRLKLMSMVLFILKMAQLLLVVFYEMSMESEFLIFLGALGNVRFCLRNCGRSMICCFTFGTLDTGKQ</sequence>
<dbReference type="Proteomes" id="UP001472677">
    <property type="component" value="Unassembled WGS sequence"/>
</dbReference>
<accession>A0ABR2BRF4</accession>
<proteinExistence type="predicted"/>
<evidence type="ECO:0000313" key="2">
    <source>
        <dbReference type="EMBL" id="KAK8509185.1"/>
    </source>
</evidence>
<name>A0ABR2BRF4_9ROSI</name>
<keyword evidence="3" id="KW-1185">Reference proteome</keyword>
<keyword evidence="1" id="KW-0812">Transmembrane</keyword>
<evidence type="ECO:0000256" key="1">
    <source>
        <dbReference type="SAM" id="Phobius"/>
    </source>
</evidence>
<evidence type="ECO:0000313" key="3">
    <source>
        <dbReference type="Proteomes" id="UP001472677"/>
    </source>
</evidence>
<protein>
    <submittedName>
        <fullName evidence="2">Uncharacterized protein</fullName>
    </submittedName>
</protein>
<keyword evidence="1" id="KW-1133">Transmembrane helix</keyword>
<reference evidence="2 3" key="1">
    <citation type="journal article" date="2024" name="G3 (Bethesda)">
        <title>Genome assembly of Hibiscus sabdariffa L. provides insights into metabolisms of medicinal natural products.</title>
        <authorList>
            <person name="Kim T."/>
        </authorList>
    </citation>
    <scope>NUCLEOTIDE SEQUENCE [LARGE SCALE GENOMIC DNA]</scope>
    <source>
        <strain evidence="2">TK-2024</strain>
        <tissue evidence="2">Old leaves</tissue>
    </source>
</reference>
<gene>
    <name evidence="2" type="ORF">V6N12_018271</name>
</gene>
<dbReference type="EMBL" id="JBBPBM010000093">
    <property type="protein sequence ID" value="KAK8509185.1"/>
    <property type="molecule type" value="Genomic_DNA"/>
</dbReference>
<feature type="transmembrane region" description="Helical" evidence="1">
    <location>
        <begin position="32"/>
        <end position="51"/>
    </location>
</feature>
<keyword evidence="1" id="KW-0472">Membrane</keyword>
<organism evidence="2 3">
    <name type="scientific">Hibiscus sabdariffa</name>
    <name type="common">roselle</name>
    <dbReference type="NCBI Taxonomy" id="183260"/>
    <lineage>
        <taxon>Eukaryota</taxon>
        <taxon>Viridiplantae</taxon>
        <taxon>Streptophyta</taxon>
        <taxon>Embryophyta</taxon>
        <taxon>Tracheophyta</taxon>
        <taxon>Spermatophyta</taxon>
        <taxon>Magnoliopsida</taxon>
        <taxon>eudicotyledons</taxon>
        <taxon>Gunneridae</taxon>
        <taxon>Pentapetalae</taxon>
        <taxon>rosids</taxon>
        <taxon>malvids</taxon>
        <taxon>Malvales</taxon>
        <taxon>Malvaceae</taxon>
        <taxon>Malvoideae</taxon>
        <taxon>Hibiscus</taxon>
    </lineage>
</organism>
<comment type="caution">
    <text evidence="2">The sequence shown here is derived from an EMBL/GenBank/DDBJ whole genome shotgun (WGS) entry which is preliminary data.</text>
</comment>